<dbReference type="EMBL" id="CP144692">
    <property type="protein sequence ID" value="WVY99239.1"/>
    <property type="molecule type" value="Genomic_DNA"/>
</dbReference>
<name>A0AAQ3MYS1_VIGMU</name>
<dbReference type="PANTHER" id="PTHR43245:SF13">
    <property type="entry name" value="UDP-D-APIOSE_UDP-D-XYLOSE SYNTHASE 2"/>
    <property type="match status" value="1"/>
</dbReference>
<dbReference type="PANTHER" id="PTHR43245">
    <property type="entry name" value="BIFUNCTIONAL POLYMYXIN RESISTANCE PROTEIN ARNA"/>
    <property type="match status" value="1"/>
</dbReference>
<reference evidence="1 2" key="1">
    <citation type="journal article" date="2023" name="Life. Sci Alliance">
        <title>Evolutionary insights into 3D genome organization and epigenetic landscape of Vigna mungo.</title>
        <authorList>
            <person name="Junaid A."/>
            <person name="Singh B."/>
            <person name="Bhatia S."/>
        </authorList>
    </citation>
    <scope>NUCLEOTIDE SEQUENCE [LARGE SCALE GENOMIC DNA]</scope>
    <source>
        <strain evidence="1">Urdbean</strain>
    </source>
</reference>
<accession>A0AAQ3MYS1</accession>
<keyword evidence="2" id="KW-1185">Reference proteome</keyword>
<dbReference type="InterPro" id="IPR050177">
    <property type="entry name" value="Lipid_A_modif_metabolic_enz"/>
</dbReference>
<dbReference type="Gene3D" id="3.40.50.720">
    <property type="entry name" value="NAD(P)-binding Rossmann-like Domain"/>
    <property type="match status" value="1"/>
</dbReference>
<organism evidence="1 2">
    <name type="scientific">Vigna mungo</name>
    <name type="common">Black gram</name>
    <name type="synonym">Phaseolus mungo</name>
    <dbReference type="NCBI Taxonomy" id="3915"/>
    <lineage>
        <taxon>Eukaryota</taxon>
        <taxon>Viridiplantae</taxon>
        <taxon>Streptophyta</taxon>
        <taxon>Embryophyta</taxon>
        <taxon>Tracheophyta</taxon>
        <taxon>Spermatophyta</taxon>
        <taxon>Magnoliopsida</taxon>
        <taxon>eudicotyledons</taxon>
        <taxon>Gunneridae</taxon>
        <taxon>Pentapetalae</taxon>
        <taxon>rosids</taxon>
        <taxon>fabids</taxon>
        <taxon>Fabales</taxon>
        <taxon>Fabaceae</taxon>
        <taxon>Papilionoideae</taxon>
        <taxon>50 kb inversion clade</taxon>
        <taxon>NPAAA clade</taxon>
        <taxon>indigoferoid/millettioid clade</taxon>
        <taxon>Phaseoleae</taxon>
        <taxon>Vigna</taxon>
    </lineage>
</organism>
<proteinExistence type="predicted"/>
<sequence>MELLLSSSSFSLSSASQPSTFSSEIHRVPSAQIRVRRPFLSFSPIIWLQFVRLGSFYQVATKSITPNGISVVLANPSLDSLSDLPDIIVQIVDLKPNGNKYMFLAEIMIQVYSKVSGEKTPETPTIDVSSKEFYGEGYDDSDKRIPDMTIRNKQLGWNPKTSLFDLLESTLTYQHRTYAEAIKKGWRFAILEKGVVAVENSKLWSGMLWEWNIPHNVLNASPKEFYKQMFFMMLNHIRAPLRHIKKVFVVLDIIAHRLPANDKRSLKMKKVEALKDVRPAPT</sequence>
<dbReference type="AlphaFoldDB" id="A0AAQ3MYS1"/>
<protein>
    <submittedName>
        <fullName evidence="1">Uncharacterized protein</fullName>
    </submittedName>
</protein>
<dbReference type="Proteomes" id="UP001374535">
    <property type="component" value="Chromosome 9"/>
</dbReference>
<evidence type="ECO:0000313" key="2">
    <source>
        <dbReference type="Proteomes" id="UP001374535"/>
    </source>
</evidence>
<gene>
    <name evidence="1" type="ORF">V8G54_031390</name>
</gene>
<evidence type="ECO:0000313" key="1">
    <source>
        <dbReference type="EMBL" id="WVY99239.1"/>
    </source>
</evidence>